<dbReference type="GO" id="GO:0005789">
    <property type="term" value="C:endoplasmic reticulum membrane"/>
    <property type="evidence" value="ECO:0007669"/>
    <property type="project" value="UniProtKB-SubCell"/>
</dbReference>
<organism evidence="10 11">
    <name type="scientific">Astrephomene gubernaculifera</name>
    <dbReference type="NCBI Taxonomy" id="47775"/>
    <lineage>
        <taxon>Eukaryota</taxon>
        <taxon>Viridiplantae</taxon>
        <taxon>Chlorophyta</taxon>
        <taxon>core chlorophytes</taxon>
        <taxon>Chlorophyceae</taxon>
        <taxon>CS clade</taxon>
        <taxon>Chlamydomonadales</taxon>
        <taxon>Astrephomenaceae</taxon>
        <taxon>Astrephomene</taxon>
    </lineage>
</organism>
<dbReference type="Pfam" id="PF05241">
    <property type="entry name" value="EBP"/>
    <property type="match status" value="1"/>
</dbReference>
<dbReference type="PANTHER" id="PTHR31204:SF1">
    <property type="entry name" value="SIGMA INTRACELLULAR RECEPTOR 2"/>
    <property type="match status" value="1"/>
</dbReference>
<dbReference type="Proteomes" id="UP001054857">
    <property type="component" value="Unassembled WGS sequence"/>
</dbReference>
<keyword evidence="5 7" id="KW-1133">Transmembrane helix</keyword>
<sequence length="141" mass="16044">MGVLTSVLDTIFLIYFALHIPTTILVDSQSVIPAEYFPPWAKELLQWHIDTNGDHLVSKNPVWFKSLVACELALQLPLFFVITYGFLRRRNWIRMPCILYGTHVATTMAPILADILFGLDSTSPKKLNLALIYLPYLVIPL</sequence>
<dbReference type="PIRSF" id="PIRSF031032">
    <property type="entry name" value="TMP_97_prd"/>
    <property type="match status" value="1"/>
</dbReference>
<gene>
    <name evidence="10" type="ORF">Agub_g43</name>
</gene>
<proteinExistence type="inferred from homology"/>
<dbReference type="EMBL" id="BMAR01000001">
    <property type="protein sequence ID" value="GFR39583.1"/>
    <property type="molecule type" value="Genomic_DNA"/>
</dbReference>
<protein>
    <recommendedName>
        <fullName evidence="9">EXPERA domain-containing protein</fullName>
    </recommendedName>
</protein>
<evidence type="ECO:0000313" key="11">
    <source>
        <dbReference type="Proteomes" id="UP001054857"/>
    </source>
</evidence>
<dbReference type="AlphaFoldDB" id="A0AAD3DDC5"/>
<evidence type="ECO:0000313" key="10">
    <source>
        <dbReference type="EMBL" id="GFR39583.1"/>
    </source>
</evidence>
<evidence type="ECO:0000256" key="6">
    <source>
        <dbReference type="ARBA" id="ARBA00023136"/>
    </source>
</evidence>
<feature type="transmembrane region" description="Helical" evidence="8">
    <location>
        <begin position="98"/>
        <end position="119"/>
    </location>
</feature>
<evidence type="ECO:0000256" key="7">
    <source>
        <dbReference type="PROSITE-ProRule" id="PRU01087"/>
    </source>
</evidence>
<dbReference type="PROSITE" id="PS51751">
    <property type="entry name" value="EXPERA"/>
    <property type="match status" value="1"/>
</dbReference>
<keyword evidence="3 7" id="KW-0812">Transmembrane</keyword>
<keyword evidence="6 7" id="KW-0472">Membrane</keyword>
<evidence type="ECO:0000256" key="3">
    <source>
        <dbReference type="ARBA" id="ARBA00022692"/>
    </source>
</evidence>
<evidence type="ECO:0000259" key="9">
    <source>
        <dbReference type="PROSITE" id="PS51751"/>
    </source>
</evidence>
<evidence type="ECO:0000256" key="4">
    <source>
        <dbReference type="ARBA" id="ARBA00022824"/>
    </source>
</evidence>
<reference evidence="10 11" key="1">
    <citation type="journal article" date="2021" name="Sci. Rep.">
        <title>Genome sequencing of the multicellular alga Astrephomene provides insights into convergent evolution of germ-soma differentiation.</title>
        <authorList>
            <person name="Yamashita S."/>
            <person name="Yamamoto K."/>
            <person name="Matsuzaki R."/>
            <person name="Suzuki S."/>
            <person name="Yamaguchi H."/>
            <person name="Hirooka S."/>
            <person name="Minakuchi Y."/>
            <person name="Miyagishima S."/>
            <person name="Kawachi M."/>
            <person name="Toyoda A."/>
            <person name="Nozaki H."/>
        </authorList>
    </citation>
    <scope>NUCLEOTIDE SEQUENCE [LARGE SCALE GENOMIC DNA]</scope>
    <source>
        <strain evidence="10 11">NIES-4017</strain>
    </source>
</reference>
<evidence type="ECO:0000256" key="8">
    <source>
        <dbReference type="SAM" id="Phobius"/>
    </source>
</evidence>
<feature type="transmembrane region" description="Helical" evidence="8">
    <location>
        <begin position="62"/>
        <end position="86"/>
    </location>
</feature>
<dbReference type="InterPro" id="IPR016964">
    <property type="entry name" value="Sigma2_recept"/>
</dbReference>
<name>A0AAD3DDC5_9CHLO</name>
<accession>A0AAD3DDC5</accession>
<dbReference type="InterPro" id="IPR033118">
    <property type="entry name" value="EXPERA"/>
</dbReference>
<keyword evidence="11" id="KW-1185">Reference proteome</keyword>
<comment type="caution">
    <text evidence="10">The sequence shown here is derived from an EMBL/GenBank/DDBJ whole genome shotgun (WGS) entry which is preliminary data.</text>
</comment>
<feature type="domain" description="EXPERA" evidence="9">
    <location>
        <begin position="8"/>
        <end position="141"/>
    </location>
</feature>
<comment type="similarity">
    <text evidence="2">Belongs to the TMEM97/sigma-2 receptor family.</text>
</comment>
<comment type="subcellular location">
    <subcellularLocation>
        <location evidence="1">Endoplasmic reticulum membrane</location>
        <topology evidence="1">Multi-pass membrane protein</topology>
    </subcellularLocation>
</comment>
<evidence type="ECO:0000256" key="2">
    <source>
        <dbReference type="ARBA" id="ARBA00009096"/>
    </source>
</evidence>
<dbReference type="InterPro" id="IPR051987">
    <property type="entry name" value="Sigma-2_receptor-like"/>
</dbReference>
<keyword evidence="4" id="KW-0256">Endoplasmic reticulum</keyword>
<dbReference type="PANTHER" id="PTHR31204">
    <property type="entry name" value="SIGMA INTRACELLULAR RECEPTOR 2"/>
    <property type="match status" value="1"/>
</dbReference>
<evidence type="ECO:0000256" key="5">
    <source>
        <dbReference type="ARBA" id="ARBA00022989"/>
    </source>
</evidence>
<evidence type="ECO:0000256" key="1">
    <source>
        <dbReference type="ARBA" id="ARBA00004477"/>
    </source>
</evidence>
<feature type="non-terminal residue" evidence="10">
    <location>
        <position position="141"/>
    </location>
</feature>